<protein>
    <submittedName>
        <fullName evidence="1">Uncharacterized protein</fullName>
    </submittedName>
</protein>
<accession>A0A6V6Z0H5</accession>
<gene>
    <name evidence="1" type="ORF">FLACHUCJ7_01858</name>
</gene>
<dbReference type="Proteomes" id="UP000556700">
    <property type="component" value="Unassembled WGS sequence"/>
</dbReference>
<reference evidence="1 2" key="1">
    <citation type="submission" date="2020-06" db="EMBL/GenBank/DDBJ databases">
        <authorList>
            <person name="Criscuolo A."/>
        </authorList>
    </citation>
    <scope>NUCLEOTIDE SEQUENCE [LARGE SCALE GENOMIC DNA]</scope>
    <source>
        <strain evidence="2">CIP 110025</strain>
    </source>
</reference>
<evidence type="ECO:0000313" key="1">
    <source>
        <dbReference type="EMBL" id="CAD0004432.1"/>
    </source>
</evidence>
<comment type="caution">
    <text evidence="1">The sequence shown here is derived from an EMBL/GenBank/DDBJ whole genome shotgun (WGS) entry which is preliminary data.</text>
</comment>
<dbReference type="AlphaFoldDB" id="A0A6V6Z0H5"/>
<keyword evidence="2" id="KW-1185">Reference proteome</keyword>
<proteinExistence type="predicted"/>
<sequence>MVFLWLQIMFENRNNLHIFATMTRNERLTERNNQVRKLFYDLQVKNPKWRIDAIIEEVADRFFLSNRTIEAIIKFEGVYNDNAKSAEPVQPTLFQFL</sequence>
<dbReference type="EMBL" id="CAIJDO010000130">
    <property type="protein sequence ID" value="CAD0004432.1"/>
    <property type="molecule type" value="Genomic_DNA"/>
</dbReference>
<organism evidence="1 2">
    <name type="scientific">Flavobacterium chungangense</name>
    <dbReference type="NCBI Taxonomy" id="554283"/>
    <lineage>
        <taxon>Bacteria</taxon>
        <taxon>Pseudomonadati</taxon>
        <taxon>Bacteroidota</taxon>
        <taxon>Flavobacteriia</taxon>
        <taxon>Flavobacteriales</taxon>
        <taxon>Flavobacteriaceae</taxon>
        <taxon>Flavobacterium</taxon>
    </lineage>
</organism>
<name>A0A6V6Z0H5_9FLAO</name>
<evidence type="ECO:0000313" key="2">
    <source>
        <dbReference type="Proteomes" id="UP000556700"/>
    </source>
</evidence>